<dbReference type="InterPro" id="IPR027417">
    <property type="entry name" value="P-loop_NTPase"/>
</dbReference>
<dbReference type="GO" id="GO:0003677">
    <property type="term" value="F:DNA binding"/>
    <property type="evidence" value="ECO:0007669"/>
    <property type="project" value="InterPro"/>
</dbReference>
<evidence type="ECO:0000313" key="3">
    <source>
        <dbReference type="EMBL" id="ARF10254.1"/>
    </source>
</evidence>
<name>A0A1V0SF44_9VIRU</name>
<dbReference type="CDD" id="cd02440">
    <property type="entry name" value="AdoMet_MTases"/>
    <property type="match status" value="1"/>
</dbReference>
<dbReference type="InterPro" id="IPR029063">
    <property type="entry name" value="SAM-dependent_MTases_sf"/>
</dbReference>
<dbReference type="PRINTS" id="PR00507">
    <property type="entry name" value="N12N6MTFRASE"/>
</dbReference>
<reference evidence="3" key="1">
    <citation type="journal article" date="2017" name="Science">
        <title>Giant viruses with an expanded complement of translation system components.</title>
        <authorList>
            <person name="Schulz F."/>
            <person name="Yutin N."/>
            <person name="Ivanova N.N."/>
            <person name="Ortega D.R."/>
            <person name="Lee T.K."/>
            <person name="Vierheilig J."/>
            <person name="Daims H."/>
            <person name="Horn M."/>
            <person name="Wagner M."/>
            <person name="Jensen G.J."/>
            <person name="Kyrpides N.C."/>
            <person name="Koonin E.V."/>
            <person name="Woyke T."/>
        </authorList>
    </citation>
    <scope>NUCLEOTIDE SEQUENCE</scope>
    <source>
        <strain evidence="3">HKV1</strain>
    </source>
</reference>
<dbReference type="GO" id="GO:0006304">
    <property type="term" value="P:DNA modification"/>
    <property type="evidence" value="ECO:0007669"/>
    <property type="project" value="InterPro"/>
</dbReference>
<sequence length="1382" mass="162393">MKISEFIDYIISFENIDGILNICINNSVKGFIFERLFDVIIKFGFCDIFPNNNYYHLIGNSNFAKLQILDNIYQYMDTKVISASSAGCSDIILQNKYDETFIFISSKYLKDNKRINYYDIQNIVSMIASNNDIYKKYKIYLLVSDKKQVLKIFNNARKSSKYITEHITERQILDKTDLNEYFLRFKKSIIDNKNNNFNEIYLNQKEKLNLRFHQELITQKTNILIEKNKKSFLWGCKCRSGKTYMVGGIILKQLTIKKKLNVLIITPAPTETISQFTKDLFNKYQDFNKFKIHQINGSKNLELLNVSKEENNIFIMSKQLLQKYINDNVIIKIINLDIIFFDENHFSGTTDISKDIIKTYANVNTIKIYLTATYYKPLKEWFIEPECQMFWDIEDEQICKSIINDDNNLVKLNEKHGEEYVLNTIKYYSELGYKNIFDCYKSMPDLYLITNMFDEQRYNIIKEALNINNKMGFCFDTLFSLNKDKNKFNFENEVKIILRYISSSYKEFDGDKTIFCRINKLCAEKDTRHPFTQIWFLPSDNINEISKCLEQLMIQDLILKKYDIICINRKNKDLAKDIKEDINKKEIEAKNKGKTGVIILAGNMLSLGITLNLCDLVILLNNSLSSDKVLQQMYRCMTEAENKKIGFVVDLNISRVLNTCCNYTRQQNIEDKIKYLITHNLINIDVDMLLNKNISQEVIIAKLLEVWKNDPINSFRSLLNKLDNDYENFDNDTQKLLNKTFTKSTKDNIIYSRLIFHDDVQILPSGKECIIDYKNDEDGNEEDKKEENNNENNKEIQISFSKDVLPYIIPLTCILTIKDTNMDFVKMLNDIKNNPQLLETFNDQCLLWWNKTNLIDFIKSIVSKYYINAINTRNVLVQFKTSLHSLIDRPKELLELINDCLKPKEVEKKENGEVFTPVNLINDMLNKLPIEVWTNINFKWLDPCCGMGNFPIVIYLRLMETLKNIIIDEKARKKHILENMLYMIELNKKNFMVCKQIFDINNEYKLNIYQGDSLKINYKTIFNVEHFDIVIGNPPYNASGTKASGNTLWQSFVDISINLLKNNGYLCFVHPNGWRKPNTTKGKFYGLFKKMTSDNTMLYLEIHDTKDGMKQFQCGTRYDWYVLQKRINNDYKTLILDQDKILLAINLLKYNWLANCELELIDSLLAINNEERCQIMQSMSAYEPRKKWMSKTKNDIFKYPVIHATTQNGPRFMWSNRNDNGHYGIKKIIFGDSGINNPIIDIKGEYAMTQHAMAIIIDNDNEGQKISKILCSQIFNKILKACLWSSFAIEWCMFKYFKKNFYDILENIENDNKIKINNEPKIIDKTETNNKINNKTNNKINNEINKINNKTNNKTKIINKTKMNNKINDKTNNKTNDKIVSN</sequence>
<keyword evidence="1" id="KW-0378">Hydrolase</keyword>
<dbReference type="Gene3D" id="3.40.50.300">
    <property type="entry name" value="P-loop containing nucleotide triphosphate hydrolases"/>
    <property type="match status" value="1"/>
</dbReference>
<dbReference type="EMBL" id="KY684103">
    <property type="protein sequence ID" value="ARF10254.1"/>
    <property type="molecule type" value="Genomic_DNA"/>
</dbReference>
<dbReference type="GO" id="GO:0008168">
    <property type="term" value="F:methyltransferase activity"/>
    <property type="evidence" value="ECO:0007669"/>
    <property type="project" value="UniProtKB-KW"/>
</dbReference>
<feature type="domain" description="Helicase ATP-binding" evidence="2">
    <location>
        <begin position="223"/>
        <end position="392"/>
    </location>
</feature>
<protein>
    <submittedName>
        <fullName evidence="3">Restriction-modification methylase</fullName>
    </submittedName>
</protein>
<accession>A0A1V0SF44</accession>
<keyword evidence="3" id="KW-0808">Transferase</keyword>
<dbReference type="PROSITE" id="PS00092">
    <property type="entry name" value="N6_MTASE"/>
    <property type="match status" value="1"/>
</dbReference>
<dbReference type="SUPFAM" id="SSF52540">
    <property type="entry name" value="P-loop containing nucleoside triphosphate hydrolases"/>
    <property type="match status" value="1"/>
</dbReference>
<dbReference type="Pfam" id="PF07669">
    <property type="entry name" value="Eco57I"/>
    <property type="match status" value="1"/>
</dbReference>
<dbReference type="GO" id="GO:0032259">
    <property type="term" value="P:methylation"/>
    <property type="evidence" value="ECO:0007669"/>
    <property type="project" value="UniProtKB-KW"/>
</dbReference>
<dbReference type="Gene3D" id="3.40.50.150">
    <property type="entry name" value="Vaccinia Virus protein VP39"/>
    <property type="match status" value="1"/>
</dbReference>
<keyword evidence="3" id="KW-0489">Methyltransferase</keyword>
<organism evidence="3">
    <name type="scientific">Hokovirus HKV1</name>
    <dbReference type="NCBI Taxonomy" id="1977638"/>
    <lineage>
        <taxon>Viruses</taxon>
        <taxon>Varidnaviria</taxon>
        <taxon>Bamfordvirae</taxon>
        <taxon>Nucleocytoviricota</taxon>
        <taxon>Megaviricetes</taxon>
        <taxon>Imitervirales</taxon>
        <taxon>Mimiviridae</taxon>
        <taxon>Klosneuvirinae</taxon>
        <taxon>Hokovirus</taxon>
    </lineage>
</organism>
<evidence type="ECO:0000259" key="2">
    <source>
        <dbReference type="PROSITE" id="PS51192"/>
    </source>
</evidence>
<proteinExistence type="predicted"/>
<dbReference type="Pfam" id="PF04851">
    <property type="entry name" value="ResIII"/>
    <property type="match status" value="1"/>
</dbReference>
<dbReference type="InterPro" id="IPR011639">
    <property type="entry name" value="MethylTrfase_TaqI-like_dom"/>
</dbReference>
<gene>
    <name evidence="3" type="ORF">Hokovirus_1_133</name>
</gene>
<dbReference type="SUPFAM" id="SSF53335">
    <property type="entry name" value="S-adenosyl-L-methionine-dependent methyltransferases"/>
    <property type="match status" value="1"/>
</dbReference>
<dbReference type="GO" id="GO:0016787">
    <property type="term" value="F:hydrolase activity"/>
    <property type="evidence" value="ECO:0007669"/>
    <property type="project" value="UniProtKB-KW"/>
</dbReference>
<dbReference type="GO" id="GO:0005524">
    <property type="term" value="F:ATP binding"/>
    <property type="evidence" value="ECO:0007669"/>
    <property type="project" value="InterPro"/>
</dbReference>
<dbReference type="PROSITE" id="PS51192">
    <property type="entry name" value="HELICASE_ATP_BIND_1"/>
    <property type="match status" value="1"/>
</dbReference>
<dbReference type="InterPro" id="IPR006935">
    <property type="entry name" value="Helicase/UvrB_N"/>
</dbReference>
<dbReference type="InterPro" id="IPR002052">
    <property type="entry name" value="DNA_methylase_N6_adenine_CS"/>
</dbReference>
<dbReference type="InterPro" id="IPR014001">
    <property type="entry name" value="Helicase_ATP-bd"/>
</dbReference>
<evidence type="ECO:0000256" key="1">
    <source>
        <dbReference type="ARBA" id="ARBA00022801"/>
    </source>
</evidence>